<dbReference type="GO" id="GO:0008652">
    <property type="term" value="P:amino acid biosynthetic process"/>
    <property type="evidence" value="ECO:0007669"/>
    <property type="project" value="UniProtKB-KW"/>
</dbReference>
<dbReference type="Pfam" id="PF02826">
    <property type="entry name" value="2-Hacid_dh_C"/>
    <property type="match status" value="1"/>
</dbReference>
<evidence type="ECO:0000256" key="2">
    <source>
        <dbReference type="ARBA" id="ARBA00022605"/>
    </source>
</evidence>
<evidence type="ECO:0000256" key="5">
    <source>
        <dbReference type="RuleBase" id="RU003719"/>
    </source>
</evidence>
<keyword evidence="4" id="KW-0520">NAD</keyword>
<proteinExistence type="inferred from homology"/>
<accession>A0A370L1C9</accession>
<dbReference type="Gene3D" id="3.40.50.720">
    <property type="entry name" value="NAD(P)-binding Rossmann-like Domain"/>
    <property type="match status" value="2"/>
</dbReference>
<keyword evidence="2" id="KW-0028">Amino-acid biosynthesis</keyword>
<feature type="domain" description="D-isomer specific 2-hydroxyacid dehydrogenase catalytic" evidence="6">
    <location>
        <begin position="34"/>
        <end position="317"/>
    </location>
</feature>
<comment type="similarity">
    <text evidence="1 5">Belongs to the D-isomer specific 2-hydroxyacid dehydrogenase family.</text>
</comment>
<dbReference type="InterPro" id="IPR006139">
    <property type="entry name" value="D-isomer_2_OHA_DH_cat_dom"/>
</dbReference>
<keyword evidence="3 5" id="KW-0560">Oxidoreductase</keyword>
<comment type="caution">
    <text evidence="8">The sequence shown here is derived from an EMBL/GenBank/DDBJ whole genome shotgun (WGS) entry which is preliminary data.</text>
</comment>
<evidence type="ECO:0000256" key="1">
    <source>
        <dbReference type="ARBA" id="ARBA00005854"/>
    </source>
</evidence>
<dbReference type="GO" id="GO:0051287">
    <property type="term" value="F:NAD binding"/>
    <property type="evidence" value="ECO:0007669"/>
    <property type="project" value="InterPro"/>
</dbReference>
<dbReference type="InterPro" id="IPR050857">
    <property type="entry name" value="D-2-hydroxyacid_DH"/>
</dbReference>
<sequence length="332" mass="34269">MKILLTHANGAFERYYGAAPLAELEKFGVVHRNLSDAVMDDRALVDAARGCDLIIADRATPVSEAALAELPDLLAVHRCAVDISTIAVPAASRHGVLVTRASAGFADAAAELAIGMMIDLGRGISAATGAYRAGAQPRIRMGTQLRGATLGIVGYGAIGRRLAKLAQGFGLAVLAHDPFLTIGDPGIEQVAFGALLGRSDFVVCLAPATPETHHLFNAAAFAAMRPGSFFLNLARSSIVDEAALTAALASGALTGAAVDVGPARDEMPSLALAARPDVVATPHIGGLTPQAVQHQSHETVRQVAALVAGRMPEGAVNPDCAARLYARGILRR</sequence>
<organism evidence="8 9">
    <name type="scientific">Bosea caraganae</name>
    <dbReference type="NCBI Taxonomy" id="2763117"/>
    <lineage>
        <taxon>Bacteria</taxon>
        <taxon>Pseudomonadati</taxon>
        <taxon>Pseudomonadota</taxon>
        <taxon>Alphaproteobacteria</taxon>
        <taxon>Hyphomicrobiales</taxon>
        <taxon>Boseaceae</taxon>
        <taxon>Bosea</taxon>
    </lineage>
</organism>
<dbReference type="AlphaFoldDB" id="A0A370L1C9"/>
<evidence type="ECO:0000313" key="9">
    <source>
        <dbReference type="Proteomes" id="UP000255207"/>
    </source>
</evidence>
<dbReference type="OrthoDB" id="117809at2"/>
<reference evidence="9" key="1">
    <citation type="submission" date="2018-07" db="EMBL/GenBank/DDBJ databases">
        <authorList>
            <person name="Safronova V.I."/>
            <person name="Chirak E.R."/>
            <person name="Sazanova A.L."/>
        </authorList>
    </citation>
    <scope>NUCLEOTIDE SEQUENCE [LARGE SCALE GENOMIC DNA]</scope>
    <source>
        <strain evidence="9">RCAM04685</strain>
    </source>
</reference>
<evidence type="ECO:0000256" key="4">
    <source>
        <dbReference type="ARBA" id="ARBA00023027"/>
    </source>
</evidence>
<dbReference type="Pfam" id="PF00389">
    <property type="entry name" value="2-Hacid_dh"/>
    <property type="match status" value="1"/>
</dbReference>
<dbReference type="SUPFAM" id="SSF51735">
    <property type="entry name" value="NAD(P)-binding Rossmann-fold domains"/>
    <property type="match status" value="1"/>
</dbReference>
<evidence type="ECO:0000259" key="7">
    <source>
        <dbReference type="Pfam" id="PF02826"/>
    </source>
</evidence>
<evidence type="ECO:0000259" key="6">
    <source>
        <dbReference type="Pfam" id="PF00389"/>
    </source>
</evidence>
<name>A0A370L1C9_9HYPH</name>
<feature type="domain" description="D-isomer specific 2-hydroxyacid dehydrogenase NAD-binding" evidence="7">
    <location>
        <begin position="114"/>
        <end position="285"/>
    </location>
</feature>
<keyword evidence="9" id="KW-1185">Reference proteome</keyword>
<dbReference type="PANTHER" id="PTHR42789">
    <property type="entry name" value="D-ISOMER SPECIFIC 2-HYDROXYACID DEHYDROGENASE FAMILY PROTEIN (AFU_ORTHOLOGUE AFUA_6G10090)"/>
    <property type="match status" value="1"/>
</dbReference>
<dbReference type="InterPro" id="IPR029752">
    <property type="entry name" value="D-isomer_DH_CS1"/>
</dbReference>
<dbReference type="PROSITE" id="PS00065">
    <property type="entry name" value="D_2_HYDROXYACID_DH_1"/>
    <property type="match status" value="1"/>
</dbReference>
<dbReference type="GO" id="GO:0016616">
    <property type="term" value="F:oxidoreductase activity, acting on the CH-OH group of donors, NAD or NADP as acceptor"/>
    <property type="evidence" value="ECO:0007669"/>
    <property type="project" value="InterPro"/>
</dbReference>
<evidence type="ECO:0000256" key="3">
    <source>
        <dbReference type="ARBA" id="ARBA00023002"/>
    </source>
</evidence>
<protein>
    <submittedName>
        <fullName evidence="8">Hydroxyacid dehydrogenase</fullName>
    </submittedName>
</protein>
<dbReference type="EMBL" id="QQTP01000013">
    <property type="protein sequence ID" value="RDJ21362.1"/>
    <property type="molecule type" value="Genomic_DNA"/>
</dbReference>
<dbReference type="InterPro" id="IPR006140">
    <property type="entry name" value="D-isomer_DH_NAD-bd"/>
</dbReference>
<dbReference type="Proteomes" id="UP000255207">
    <property type="component" value="Unassembled WGS sequence"/>
</dbReference>
<evidence type="ECO:0000313" key="8">
    <source>
        <dbReference type="EMBL" id="RDJ21362.1"/>
    </source>
</evidence>
<dbReference type="InterPro" id="IPR036291">
    <property type="entry name" value="NAD(P)-bd_dom_sf"/>
</dbReference>
<gene>
    <name evidence="8" type="ORF">DWE98_21610</name>
</gene>
<dbReference type="PANTHER" id="PTHR42789:SF1">
    <property type="entry name" value="D-ISOMER SPECIFIC 2-HYDROXYACID DEHYDROGENASE FAMILY PROTEIN (AFU_ORTHOLOGUE AFUA_6G10090)"/>
    <property type="match status" value="1"/>
</dbReference>
<dbReference type="SUPFAM" id="SSF52283">
    <property type="entry name" value="Formate/glycerate dehydrogenase catalytic domain-like"/>
    <property type="match status" value="1"/>
</dbReference>